<dbReference type="EMBL" id="JAEDAK010000003">
    <property type="protein sequence ID" value="MBH9576386.1"/>
    <property type="molecule type" value="Genomic_DNA"/>
</dbReference>
<accession>A0A931J118</accession>
<evidence type="ECO:0000256" key="4">
    <source>
        <dbReference type="ARBA" id="ARBA00023136"/>
    </source>
</evidence>
<feature type="transmembrane region" description="Helical" evidence="5">
    <location>
        <begin position="162"/>
        <end position="187"/>
    </location>
</feature>
<evidence type="ECO:0000259" key="6">
    <source>
        <dbReference type="Pfam" id="PF04893"/>
    </source>
</evidence>
<feature type="transmembrane region" description="Helical" evidence="5">
    <location>
        <begin position="35"/>
        <end position="63"/>
    </location>
</feature>
<organism evidence="7 8">
    <name type="scientific">Inhella proteolytica</name>
    <dbReference type="NCBI Taxonomy" id="2795029"/>
    <lineage>
        <taxon>Bacteria</taxon>
        <taxon>Pseudomonadati</taxon>
        <taxon>Pseudomonadota</taxon>
        <taxon>Betaproteobacteria</taxon>
        <taxon>Burkholderiales</taxon>
        <taxon>Sphaerotilaceae</taxon>
        <taxon>Inhella</taxon>
    </lineage>
</organism>
<feature type="transmembrane region" description="Helical" evidence="5">
    <location>
        <begin position="107"/>
        <end position="125"/>
    </location>
</feature>
<evidence type="ECO:0000256" key="2">
    <source>
        <dbReference type="ARBA" id="ARBA00022692"/>
    </source>
</evidence>
<gene>
    <name evidence="7" type="ORF">I7X39_05645</name>
</gene>
<dbReference type="RefSeq" id="WP_198110006.1">
    <property type="nucleotide sequence ID" value="NZ_JAEDAK010000003.1"/>
</dbReference>
<sequence>MNLIQRVQDLLLKPKDTWPAIAAEPASVASIYKNWVLILAAIPAVASFIGLSVLGVGALGFSYRVPLLTGLLQGVIGYGLSLAMVYLVALLVDALAPSFGGTRNFLAALKLVAYGCTAAFLGGIFSLLPSLSLLGLLAALYSIYLFYTGLPVLMRNPAEKSIAYTAVVAIASLVAGIVLGAISAAVLPSPHWGGRGVTLKTPEGSVSVDTAKLEEMAEKMEKAGKQMEAAEKAGDADAAAKALGAMMGAAGGGKPVDPASLKALLPESLNGLPRVAVEAQSGAAVGIGMASAEATYRAEDREIELRIVDSGGMAGLAAVAGWAQMTVDRETETEIEKVFKRGKHTVREQFHKDGSGGEISMVLANGIVVEAQGRHVDAAALRKAFDAVNLGQLESLQRPQ</sequence>
<dbReference type="InterPro" id="IPR006977">
    <property type="entry name" value="Yip1_dom"/>
</dbReference>
<evidence type="ECO:0000313" key="7">
    <source>
        <dbReference type="EMBL" id="MBH9576386.1"/>
    </source>
</evidence>
<dbReference type="GO" id="GO:0016020">
    <property type="term" value="C:membrane"/>
    <property type="evidence" value="ECO:0007669"/>
    <property type="project" value="UniProtKB-SubCell"/>
</dbReference>
<protein>
    <submittedName>
        <fullName evidence="7">YIP1 family protein</fullName>
    </submittedName>
</protein>
<feature type="transmembrane region" description="Helical" evidence="5">
    <location>
        <begin position="75"/>
        <end position="95"/>
    </location>
</feature>
<keyword evidence="2 5" id="KW-0812">Transmembrane</keyword>
<proteinExistence type="predicted"/>
<evidence type="ECO:0000256" key="5">
    <source>
        <dbReference type="SAM" id="Phobius"/>
    </source>
</evidence>
<comment type="subcellular location">
    <subcellularLocation>
        <location evidence="1">Membrane</location>
        <topology evidence="1">Multi-pass membrane protein</topology>
    </subcellularLocation>
</comment>
<dbReference type="Proteomes" id="UP000613266">
    <property type="component" value="Unassembled WGS sequence"/>
</dbReference>
<feature type="transmembrane region" description="Helical" evidence="5">
    <location>
        <begin position="131"/>
        <end position="150"/>
    </location>
</feature>
<evidence type="ECO:0000256" key="3">
    <source>
        <dbReference type="ARBA" id="ARBA00022989"/>
    </source>
</evidence>
<name>A0A931J118_9BURK</name>
<evidence type="ECO:0000313" key="8">
    <source>
        <dbReference type="Proteomes" id="UP000613266"/>
    </source>
</evidence>
<keyword evidence="8" id="KW-1185">Reference proteome</keyword>
<comment type="caution">
    <text evidence="7">The sequence shown here is derived from an EMBL/GenBank/DDBJ whole genome shotgun (WGS) entry which is preliminary data.</text>
</comment>
<reference evidence="7" key="1">
    <citation type="submission" date="2020-12" db="EMBL/GenBank/DDBJ databases">
        <title>The genome sequence of Inhella sp. 1Y17.</title>
        <authorList>
            <person name="Liu Y."/>
        </authorList>
    </citation>
    <scope>NUCLEOTIDE SEQUENCE</scope>
    <source>
        <strain evidence="7">1Y17</strain>
    </source>
</reference>
<dbReference type="AlphaFoldDB" id="A0A931J118"/>
<keyword evidence="3 5" id="KW-1133">Transmembrane helix</keyword>
<dbReference type="Pfam" id="PF04893">
    <property type="entry name" value="Yip1"/>
    <property type="match status" value="1"/>
</dbReference>
<keyword evidence="4 5" id="KW-0472">Membrane</keyword>
<feature type="domain" description="Yip1" evidence="6">
    <location>
        <begin position="10"/>
        <end position="178"/>
    </location>
</feature>
<evidence type="ECO:0000256" key="1">
    <source>
        <dbReference type="ARBA" id="ARBA00004141"/>
    </source>
</evidence>